<keyword evidence="8" id="KW-1185">Reference proteome</keyword>
<comment type="caution">
    <text evidence="7">The sequence shown here is derived from an EMBL/GenBank/DDBJ whole genome shotgun (WGS) entry which is preliminary data.</text>
</comment>
<dbReference type="EMBL" id="JABFDB010000002">
    <property type="protein sequence ID" value="NYZ19342.1"/>
    <property type="molecule type" value="Genomic_DNA"/>
</dbReference>
<dbReference type="PANTHER" id="PTHR30189:SF1">
    <property type="entry name" value="LPS-ASSEMBLY PROTEIN LPTD"/>
    <property type="match status" value="1"/>
</dbReference>
<keyword evidence="2 4" id="KW-0472">Membrane</keyword>
<evidence type="ECO:0000256" key="4">
    <source>
        <dbReference type="HAMAP-Rule" id="MF_01411"/>
    </source>
</evidence>
<dbReference type="InterPro" id="IPR005653">
    <property type="entry name" value="OstA-like_N"/>
</dbReference>
<gene>
    <name evidence="4" type="primary">lptD</name>
    <name evidence="7" type="ORF">HND93_06435</name>
</gene>
<dbReference type="InterPro" id="IPR050218">
    <property type="entry name" value="LptD"/>
</dbReference>
<evidence type="ECO:0000259" key="6">
    <source>
        <dbReference type="Pfam" id="PF04453"/>
    </source>
</evidence>
<keyword evidence="1 4" id="KW-0732">Signal</keyword>
<name>A0ABX2T7V1_9PROT</name>
<comment type="subcellular location">
    <subcellularLocation>
        <location evidence="4">Cell outer membrane</location>
    </subcellularLocation>
</comment>
<evidence type="ECO:0000256" key="3">
    <source>
        <dbReference type="ARBA" id="ARBA00023237"/>
    </source>
</evidence>
<evidence type="ECO:0000256" key="1">
    <source>
        <dbReference type="ARBA" id="ARBA00022729"/>
    </source>
</evidence>
<dbReference type="InterPro" id="IPR020889">
    <property type="entry name" value="LipoPS_assembly_LptD"/>
</dbReference>
<feature type="domain" description="Organic solvent tolerance-like N-terminal" evidence="5">
    <location>
        <begin position="63"/>
        <end position="117"/>
    </location>
</feature>
<feature type="domain" description="LptD C-terminal" evidence="6">
    <location>
        <begin position="314"/>
        <end position="682"/>
    </location>
</feature>
<organism evidence="7 8">
    <name type="scientific">Azospirillum oleiclasticum</name>
    <dbReference type="NCBI Taxonomy" id="2735135"/>
    <lineage>
        <taxon>Bacteria</taxon>
        <taxon>Pseudomonadati</taxon>
        <taxon>Pseudomonadota</taxon>
        <taxon>Alphaproteobacteria</taxon>
        <taxon>Rhodospirillales</taxon>
        <taxon>Azospirillaceae</taxon>
        <taxon>Azospirillum</taxon>
    </lineage>
</organism>
<dbReference type="Gene3D" id="2.60.450.10">
    <property type="entry name" value="Lipopolysaccharide (LPS) transport protein A like domain"/>
    <property type="match status" value="1"/>
</dbReference>
<dbReference type="InterPro" id="IPR007543">
    <property type="entry name" value="LptD_C"/>
</dbReference>
<sequence length="767" mass="85546">MTAPASRQVRRRADRQARKILKPVLLSGLLGLAVVCSAVLVRHASAQAPAANTQNQEPVLLVADSVTFDEETGIVTATGNVELSQGPRTVRADTITYNQKTKVVTASGNIRLVEPTGEILFADYAELTDDMAEAFVTNLRMLMTDNSRMAGTEGERRGGRMTRVNRAVYSPCDLCKDDPSRAPLWQIRAVRVVHDNEAKEVRYRDAVLELFGLPVAYTPYLSHPDPTVERRTGMLAPVYGRTSDLGMFLRTYTYIDIAPEQDATIEVTKFGSESLLLGGEYRRRFEKGNLILSGSITRGDLTDAAGDFKRKDWRGHIAGKGLFEIDDTWRWGFEGQRASEYTYLRRYFDYRDKDILTSKAFVEGFRGRNYAAVTAYSFQDLRYNNTTQEPLVLPEGVYSAYGEPGGVFGGRWSIDAGVLSILRPDGPSSRRFSVAPGWRREMVSDLGFITTLNTSVLMAGYQTNDYDRPDIAGSTREANNRFRFFPSADITVRYPFVRYGESSSQLIEPIGQFRVAPQVSNNLEVPNEDSLDVEFDETNLFMPSRYTGIDRLEGGMRATYGVHAATWFNSGPRASVFLGQSYRITESTDYAYGSGLENKQSDYVGRVELVPGSWFDANYSFRLDQSTLEPRRHALTASTGYGGLRVFTNYTYLDQFSDPYTRSQSEIEQATFGASLRLGQFWSASAAHVQAYTPDPGPRVSLGVLTYQDECFTFDTVLRRDFTDTPGESGSGTTVYFRLVFKNIGEFKSPTLSGGLFGGRTDQTTTP</sequence>
<evidence type="ECO:0000313" key="8">
    <source>
        <dbReference type="Proteomes" id="UP000584642"/>
    </source>
</evidence>
<evidence type="ECO:0000313" key="7">
    <source>
        <dbReference type="EMBL" id="NYZ19342.1"/>
    </source>
</evidence>
<evidence type="ECO:0000259" key="5">
    <source>
        <dbReference type="Pfam" id="PF03968"/>
    </source>
</evidence>
<dbReference type="HAMAP" id="MF_01411">
    <property type="entry name" value="LPS_assembly_LptD"/>
    <property type="match status" value="1"/>
</dbReference>
<comment type="subunit">
    <text evidence="4">Component of the lipopolysaccharide transport and assembly complex.</text>
</comment>
<proteinExistence type="inferred from homology"/>
<comment type="similarity">
    <text evidence="4">Belongs to the LptD family.</text>
</comment>
<evidence type="ECO:0000256" key="2">
    <source>
        <dbReference type="ARBA" id="ARBA00023136"/>
    </source>
</evidence>
<protein>
    <recommendedName>
        <fullName evidence="4">LPS-assembly protein LptD</fullName>
    </recommendedName>
</protein>
<reference evidence="7 8" key="1">
    <citation type="submission" date="2020-05" db="EMBL/GenBank/DDBJ databases">
        <title>Azospirillum oleiclasticum sp. nov, a nitrogen-fixing and heavy crude oil-emulsifying bacterium isolated from the crude oil of Yumen Oilfield.</title>
        <authorList>
            <person name="Wu D."/>
            <person name="Cai M."/>
            <person name="Zhang X."/>
        </authorList>
    </citation>
    <scope>NUCLEOTIDE SEQUENCE [LARGE SCALE GENOMIC DNA]</scope>
    <source>
        <strain evidence="7 8">ROY-1-1-2</strain>
    </source>
</reference>
<comment type="caution">
    <text evidence="4">Lacks conserved residue(s) required for the propagation of feature annotation.</text>
</comment>
<dbReference type="Pfam" id="PF04453">
    <property type="entry name" value="LptD"/>
    <property type="match status" value="1"/>
</dbReference>
<comment type="function">
    <text evidence="4">Involved in the assembly of lipopolysaccharide (LPS) at the surface of the outer membrane.</text>
</comment>
<accession>A0ABX2T7V1</accession>
<keyword evidence="3 4" id="KW-0998">Cell outer membrane</keyword>
<dbReference type="Proteomes" id="UP000584642">
    <property type="component" value="Unassembled WGS sequence"/>
</dbReference>
<dbReference type="Pfam" id="PF03968">
    <property type="entry name" value="LptD_N"/>
    <property type="match status" value="1"/>
</dbReference>
<dbReference type="RefSeq" id="WP_180281091.1">
    <property type="nucleotide sequence ID" value="NZ_JABFDB010000002.1"/>
</dbReference>
<dbReference type="PANTHER" id="PTHR30189">
    <property type="entry name" value="LPS-ASSEMBLY PROTEIN"/>
    <property type="match status" value="1"/>
</dbReference>